<proteinExistence type="predicted"/>
<sequence>MTESKPRVVVTHRVHQEVLHLLEQSCTFFTPHLGTAVDEARLVIELEAAHNILQVFQGLTPQGAVNQPSPIPHL</sequence>
<accession>A0A401ZJN1</accession>
<evidence type="ECO:0000313" key="1">
    <source>
        <dbReference type="EMBL" id="GCE07075.1"/>
    </source>
</evidence>
<dbReference type="AlphaFoldDB" id="A0A401ZJN1"/>
<reference evidence="2" key="1">
    <citation type="submission" date="2018-12" db="EMBL/GenBank/DDBJ databases">
        <title>Tengunoibacter tsumagoiensis gen. nov., sp. nov., Dictyobacter kobayashii sp. nov., D. alpinus sp. nov., and D. joshuensis sp. nov. and description of Dictyobacteraceae fam. nov. within the order Ktedonobacterales isolated from Tengu-no-mugimeshi.</title>
        <authorList>
            <person name="Wang C.M."/>
            <person name="Zheng Y."/>
            <person name="Sakai Y."/>
            <person name="Toyoda A."/>
            <person name="Minakuchi Y."/>
            <person name="Abe K."/>
            <person name="Yokota A."/>
            <person name="Yabe S."/>
        </authorList>
    </citation>
    <scope>NUCLEOTIDE SEQUENCE [LARGE SCALE GENOMIC DNA]</scope>
    <source>
        <strain evidence="2">S-27</strain>
    </source>
</reference>
<keyword evidence="2" id="KW-1185">Reference proteome</keyword>
<name>A0A401ZJN1_9CHLR</name>
<protein>
    <submittedName>
        <fullName evidence="1">Uncharacterized protein</fullName>
    </submittedName>
</protein>
<dbReference type="Proteomes" id="UP000287224">
    <property type="component" value="Unassembled WGS sequence"/>
</dbReference>
<comment type="caution">
    <text evidence="1">The sequence shown here is derived from an EMBL/GenBank/DDBJ whole genome shotgun (WGS) entry which is preliminary data.</text>
</comment>
<dbReference type="Gene3D" id="3.40.50.720">
    <property type="entry name" value="NAD(P)-binding Rossmann-like Domain"/>
    <property type="match status" value="2"/>
</dbReference>
<dbReference type="RefSeq" id="WP_174844794.1">
    <property type="nucleotide sequence ID" value="NZ_BIFQ01000001.1"/>
</dbReference>
<evidence type="ECO:0000313" key="2">
    <source>
        <dbReference type="Proteomes" id="UP000287224"/>
    </source>
</evidence>
<dbReference type="EMBL" id="BIFQ01000001">
    <property type="protein sequence ID" value="GCE07075.1"/>
    <property type="molecule type" value="Genomic_DNA"/>
</dbReference>
<organism evidence="1 2">
    <name type="scientific">Dictyobacter aurantiacus</name>
    <dbReference type="NCBI Taxonomy" id="1936993"/>
    <lineage>
        <taxon>Bacteria</taxon>
        <taxon>Bacillati</taxon>
        <taxon>Chloroflexota</taxon>
        <taxon>Ktedonobacteria</taxon>
        <taxon>Ktedonobacterales</taxon>
        <taxon>Dictyobacteraceae</taxon>
        <taxon>Dictyobacter</taxon>
    </lineage>
</organism>
<gene>
    <name evidence="1" type="ORF">KDAU_44040</name>
</gene>